<reference evidence="10" key="2">
    <citation type="submission" date="2023-02" db="EMBL/GenBank/DDBJ databases">
        <authorList>
            <person name="Swenson N.G."/>
            <person name="Wegrzyn J.L."/>
            <person name="Mcevoy S.L."/>
        </authorList>
    </citation>
    <scope>NUCLEOTIDE SEQUENCE</scope>
    <source>
        <strain evidence="10">91603</strain>
        <tissue evidence="10">Leaf</tissue>
    </source>
</reference>
<dbReference type="SUPFAM" id="SSF51126">
    <property type="entry name" value="Pectin lyase-like"/>
    <property type="match status" value="1"/>
</dbReference>
<comment type="caution">
    <text evidence="10">The sequence shown here is derived from an EMBL/GenBank/DDBJ whole genome shotgun (WGS) entry which is preliminary data.</text>
</comment>
<evidence type="ECO:0000313" key="10">
    <source>
        <dbReference type="EMBL" id="KAI9160248.1"/>
    </source>
</evidence>
<dbReference type="AlphaFoldDB" id="A0AAD5IDB8"/>
<dbReference type="GO" id="GO:0004650">
    <property type="term" value="F:polygalacturonase activity"/>
    <property type="evidence" value="ECO:0007669"/>
    <property type="project" value="InterPro"/>
</dbReference>
<gene>
    <name evidence="10" type="ORF">LWI28_006507</name>
</gene>
<sequence>MMGKIGQNLRFNFITNAIVEDITSKDSKQFHVNVLGCNNLTFRRFTISAPEHSLNTDGIHIGRSTGINITDSNIGTGDDCVSIGDGSRQITITNVTCGPGHGISVGSLGKYMNEEPVVGVTVRNCSFFNTMNGVRIKTWPASFQGSVSDMHFEDIIMNNLPSLVRISNVSFKNIRGTSSTPVAVKLACSSGIPCRGVEISDIDLRYTGKEAGAAVSECSNVRPKIFGKHSLTICT</sequence>
<evidence type="ECO:0008006" key="12">
    <source>
        <dbReference type="Google" id="ProtNLM"/>
    </source>
</evidence>
<evidence type="ECO:0000313" key="11">
    <source>
        <dbReference type="Proteomes" id="UP001064489"/>
    </source>
</evidence>
<comment type="subcellular location">
    <subcellularLocation>
        <location evidence="1">Secreted</location>
        <location evidence="1">Cell wall</location>
    </subcellularLocation>
</comment>
<organism evidence="10 11">
    <name type="scientific">Acer negundo</name>
    <name type="common">Box elder</name>
    <dbReference type="NCBI Taxonomy" id="4023"/>
    <lineage>
        <taxon>Eukaryota</taxon>
        <taxon>Viridiplantae</taxon>
        <taxon>Streptophyta</taxon>
        <taxon>Embryophyta</taxon>
        <taxon>Tracheophyta</taxon>
        <taxon>Spermatophyta</taxon>
        <taxon>Magnoliopsida</taxon>
        <taxon>eudicotyledons</taxon>
        <taxon>Gunneridae</taxon>
        <taxon>Pentapetalae</taxon>
        <taxon>rosids</taxon>
        <taxon>malvids</taxon>
        <taxon>Sapindales</taxon>
        <taxon>Sapindaceae</taxon>
        <taxon>Hippocastanoideae</taxon>
        <taxon>Acereae</taxon>
        <taxon>Acer</taxon>
    </lineage>
</organism>
<keyword evidence="6 9" id="KW-0326">Glycosidase</keyword>
<evidence type="ECO:0000256" key="1">
    <source>
        <dbReference type="ARBA" id="ARBA00004191"/>
    </source>
</evidence>
<evidence type="ECO:0000256" key="4">
    <source>
        <dbReference type="ARBA" id="ARBA00022525"/>
    </source>
</evidence>
<feature type="active site" evidence="8">
    <location>
        <position position="101"/>
    </location>
</feature>
<dbReference type="GO" id="GO:0071555">
    <property type="term" value="P:cell wall organization"/>
    <property type="evidence" value="ECO:0007669"/>
    <property type="project" value="UniProtKB-KW"/>
</dbReference>
<dbReference type="PROSITE" id="PS00502">
    <property type="entry name" value="POLYGALACTURONASE"/>
    <property type="match status" value="1"/>
</dbReference>
<comment type="similarity">
    <text evidence="2 9">Belongs to the glycosyl hydrolase 28 family.</text>
</comment>
<dbReference type="EMBL" id="JAJSOW010000106">
    <property type="protein sequence ID" value="KAI9160248.1"/>
    <property type="molecule type" value="Genomic_DNA"/>
</dbReference>
<evidence type="ECO:0000256" key="7">
    <source>
        <dbReference type="ARBA" id="ARBA00023316"/>
    </source>
</evidence>
<keyword evidence="4" id="KW-0964">Secreted</keyword>
<evidence type="ECO:0000256" key="6">
    <source>
        <dbReference type="ARBA" id="ARBA00023295"/>
    </source>
</evidence>
<evidence type="ECO:0000256" key="3">
    <source>
        <dbReference type="ARBA" id="ARBA00022512"/>
    </source>
</evidence>
<dbReference type="InterPro" id="IPR000743">
    <property type="entry name" value="Glyco_hydro_28"/>
</dbReference>
<reference evidence="10" key="1">
    <citation type="journal article" date="2022" name="Plant J.">
        <title>Strategies of tolerance reflected in two North American maple genomes.</title>
        <authorList>
            <person name="McEvoy S.L."/>
            <person name="Sezen U.U."/>
            <person name="Trouern-Trend A."/>
            <person name="McMahon S.M."/>
            <person name="Schaberg P.G."/>
            <person name="Yang J."/>
            <person name="Wegrzyn J.L."/>
            <person name="Swenson N.G."/>
        </authorList>
    </citation>
    <scope>NUCLEOTIDE SEQUENCE</scope>
    <source>
        <strain evidence="10">91603</strain>
    </source>
</reference>
<dbReference type="InterPro" id="IPR011050">
    <property type="entry name" value="Pectin_lyase_fold/virulence"/>
</dbReference>
<keyword evidence="7" id="KW-0961">Cell wall biogenesis/degradation</keyword>
<keyword evidence="3" id="KW-0134">Cell wall</keyword>
<accession>A0AAD5IDB8</accession>
<evidence type="ECO:0000256" key="8">
    <source>
        <dbReference type="PROSITE-ProRule" id="PRU10052"/>
    </source>
</evidence>
<dbReference type="Proteomes" id="UP001064489">
    <property type="component" value="Chromosome 2"/>
</dbReference>
<evidence type="ECO:0000256" key="2">
    <source>
        <dbReference type="ARBA" id="ARBA00008834"/>
    </source>
</evidence>
<keyword evidence="5 9" id="KW-0378">Hydrolase</keyword>
<protein>
    <recommendedName>
        <fullName evidence="12">Exopolygalacturonase-like</fullName>
    </recommendedName>
</protein>
<dbReference type="Gene3D" id="2.160.20.10">
    <property type="entry name" value="Single-stranded right-handed beta-helix, Pectin lyase-like"/>
    <property type="match status" value="1"/>
</dbReference>
<keyword evidence="11" id="KW-1185">Reference proteome</keyword>
<dbReference type="SMART" id="SM00710">
    <property type="entry name" value="PbH1"/>
    <property type="match status" value="5"/>
</dbReference>
<dbReference type="Pfam" id="PF00295">
    <property type="entry name" value="Glyco_hydro_28"/>
    <property type="match status" value="2"/>
</dbReference>
<dbReference type="InterPro" id="IPR006626">
    <property type="entry name" value="PbH1"/>
</dbReference>
<dbReference type="InterPro" id="IPR012334">
    <property type="entry name" value="Pectin_lyas_fold"/>
</dbReference>
<name>A0AAD5IDB8_ACENE</name>
<dbReference type="GO" id="GO:0005975">
    <property type="term" value="P:carbohydrate metabolic process"/>
    <property type="evidence" value="ECO:0007669"/>
    <property type="project" value="InterPro"/>
</dbReference>
<dbReference type="PANTHER" id="PTHR31375">
    <property type="match status" value="1"/>
</dbReference>
<evidence type="ECO:0000256" key="9">
    <source>
        <dbReference type="RuleBase" id="RU361169"/>
    </source>
</evidence>
<proteinExistence type="inferred from homology"/>
<evidence type="ECO:0000256" key="5">
    <source>
        <dbReference type="ARBA" id="ARBA00022801"/>
    </source>
</evidence>